<evidence type="ECO:0008006" key="3">
    <source>
        <dbReference type="Google" id="ProtNLM"/>
    </source>
</evidence>
<dbReference type="Proteomes" id="UP000427716">
    <property type="component" value="Chromosome"/>
</dbReference>
<dbReference type="Gene3D" id="1.10.472.150">
    <property type="entry name" value="Glucose-regulated metallo-peptidase M90, N-terminal domain"/>
    <property type="match status" value="1"/>
</dbReference>
<dbReference type="EMBL" id="CP046415">
    <property type="protein sequence ID" value="QGT77575.1"/>
    <property type="molecule type" value="Genomic_DNA"/>
</dbReference>
<gene>
    <name evidence="1" type="ORF">GM160_01015</name>
</gene>
<accession>A0A6I6CZX7</accession>
<dbReference type="InterPro" id="IPR010384">
    <property type="entry name" value="MtfA_fam"/>
</dbReference>
<dbReference type="KEGG" id="ghl:GM160_01015"/>
<name>A0A6I6CZX7_9GAMM</name>
<organism evidence="1 2">
    <name type="scientific">Guyparkeria halophila</name>
    <dbReference type="NCBI Taxonomy" id="47960"/>
    <lineage>
        <taxon>Bacteria</taxon>
        <taxon>Pseudomonadati</taxon>
        <taxon>Pseudomonadota</taxon>
        <taxon>Gammaproteobacteria</taxon>
        <taxon>Chromatiales</taxon>
        <taxon>Thioalkalibacteraceae</taxon>
        <taxon>Guyparkeria</taxon>
    </lineage>
</organism>
<dbReference type="CDD" id="cd20169">
    <property type="entry name" value="Peptidase_M90_mtfA"/>
    <property type="match status" value="1"/>
</dbReference>
<dbReference type="InterPro" id="IPR024079">
    <property type="entry name" value="MetalloPept_cat_dom_sf"/>
</dbReference>
<proteinExistence type="predicted"/>
<dbReference type="InterPro" id="IPR042252">
    <property type="entry name" value="MtfA_N"/>
</dbReference>
<sequence length="285" mass="31636">MPVARRGPELRPGRRPWWSPGQWLARLFGAQAAEIEIPPAAWRRVCDDQPELAMLSTDERDRLRSLAAQFLGGRPFYAGGAFELTDAMQLRIAALACLPVLELGLTWLDAIRSVIVYPDAFEVDHEEVDESGVVHEVRDLRAGEAWSHGTLVLSWADIEAGRDPDLAMSVVIHEVAHFIDGANGAENGFPPLGKGHDRARWTQDFQAAFDRLNREVEAGHEPVIDPYAATNPAEFFAVLSEYFFRLPEELRQAEAGLYAHLSRFYGQDPRARLVAVSAGKIAADV</sequence>
<dbReference type="Gene3D" id="3.40.390.10">
    <property type="entry name" value="Collagenase (Catalytic Domain)"/>
    <property type="match status" value="1"/>
</dbReference>
<dbReference type="GO" id="GO:0005829">
    <property type="term" value="C:cytosol"/>
    <property type="evidence" value="ECO:0007669"/>
    <property type="project" value="TreeGrafter"/>
</dbReference>
<dbReference type="GO" id="GO:0008237">
    <property type="term" value="F:metallopeptidase activity"/>
    <property type="evidence" value="ECO:0007669"/>
    <property type="project" value="InterPro"/>
</dbReference>
<reference evidence="1 2" key="1">
    <citation type="submission" date="2019-11" db="EMBL/GenBank/DDBJ databases">
        <authorList>
            <person name="Zhang J."/>
            <person name="Sun C."/>
        </authorList>
    </citation>
    <scope>NUCLEOTIDE SEQUENCE [LARGE SCALE GENOMIC DNA]</scope>
    <source>
        <strain evidence="2">sp2</strain>
    </source>
</reference>
<dbReference type="GO" id="GO:0004177">
    <property type="term" value="F:aminopeptidase activity"/>
    <property type="evidence" value="ECO:0007669"/>
    <property type="project" value="TreeGrafter"/>
</dbReference>
<dbReference type="PANTHER" id="PTHR30164">
    <property type="entry name" value="MTFA PEPTIDASE"/>
    <property type="match status" value="1"/>
</dbReference>
<evidence type="ECO:0000313" key="2">
    <source>
        <dbReference type="Proteomes" id="UP000427716"/>
    </source>
</evidence>
<keyword evidence="2" id="KW-1185">Reference proteome</keyword>
<dbReference type="Pfam" id="PF06167">
    <property type="entry name" value="Peptidase_M90"/>
    <property type="match status" value="1"/>
</dbReference>
<dbReference type="SUPFAM" id="SSF55486">
    <property type="entry name" value="Metalloproteases ('zincins'), catalytic domain"/>
    <property type="match status" value="1"/>
</dbReference>
<dbReference type="AlphaFoldDB" id="A0A6I6CZX7"/>
<protein>
    <recommendedName>
        <fullName evidence="3">Zinc-dependent peptidase</fullName>
    </recommendedName>
</protein>
<evidence type="ECO:0000313" key="1">
    <source>
        <dbReference type="EMBL" id="QGT77575.1"/>
    </source>
</evidence>
<dbReference type="PANTHER" id="PTHR30164:SF2">
    <property type="entry name" value="PROTEIN MTFA"/>
    <property type="match status" value="1"/>
</dbReference>